<evidence type="ECO:0000256" key="4">
    <source>
        <dbReference type="ARBA" id="ARBA00022723"/>
    </source>
</evidence>
<dbReference type="Pfam" id="PF02022">
    <property type="entry name" value="Integrase_Zn"/>
    <property type="match status" value="1"/>
</dbReference>
<evidence type="ECO:0000313" key="12">
    <source>
        <dbReference type="Proteomes" id="UP000519239"/>
    </source>
</evidence>
<dbReference type="GO" id="GO:0004523">
    <property type="term" value="F:RNA-DNA hybrid ribonuclease activity"/>
    <property type="evidence" value="ECO:0007669"/>
    <property type="project" value="InterPro"/>
</dbReference>
<keyword evidence="8" id="KW-0862">Zinc</keyword>
<gene>
    <name evidence="11" type="primary">Ervk19_1</name>
    <name evidence="11" type="ORF">CEUAER_R13460</name>
</gene>
<dbReference type="SUPFAM" id="SSF53098">
    <property type="entry name" value="Ribonuclease H-like"/>
    <property type="match status" value="1"/>
</dbReference>
<dbReference type="Proteomes" id="UP000519239">
    <property type="component" value="Unassembled WGS sequence"/>
</dbReference>
<name>A0A7L4JXZ7_9AVES</name>
<dbReference type="Pfam" id="PF00075">
    <property type="entry name" value="RNase_H"/>
    <property type="match status" value="1"/>
</dbReference>
<dbReference type="OrthoDB" id="9395371at2759"/>
<dbReference type="PANTHER" id="PTHR41694:SF3">
    <property type="entry name" value="RNA-DIRECTED DNA POLYMERASE-RELATED"/>
    <property type="match status" value="1"/>
</dbReference>
<feature type="non-terminal residue" evidence="11">
    <location>
        <position position="1"/>
    </location>
</feature>
<keyword evidence="4" id="KW-0479">Metal-binding</keyword>
<feature type="domain" description="Integrase-type" evidence="9">
    <location>
        <begin position="203"/>
        <end position="244"/>
    </location>
</feature>
<dbReference type="InterPro" id="IPR012337">
    <property type="entry name" value="RNaseH-like_sf"/>
</dbReference>
<dbReference type="Gene3D" id="1.10.10.200">
    <property type="match status" value="1"/>
</dbReference>
<dbReference type="PANTHER" id="PTHR41694">
    <property type="entry name" value="ENDOGENOUS RETROVIRUS GROUP K MEMBER POL PROTEIN"/>
    <property type="match status" value="1"/>
</dbReference>
<dbReference type="AlphaFoldDB" id="A0A7L4JXZ7"/>
<comment type="caution">
    <text evidence="11">The sequence shown here is derived from an EMBL/GenBank/DDBJ whole genome shotgun (WGS) entry which is preliminary data.</text>
</comment>
<dbReference type="InterPro" id="IPR003308">
    <property type="entry name" value="Integrase_Zn-bd_dom_N"/>
</dbReference>
<organism evidence="11 12">
    <name type="scientific">Ceuthmochares aereus</name>
    <dbReference type="NCBI Taxonomy" id="1961834"/>
    <lineage>
        <taxon>Eukaryota</taxon>
        <taxon>Metazoa</taxon>
        <taxon>Chordata</taxon>
        <taxon>Craniata</taxon>
        <taxon>Vertebrata</taxon>
        <taxon>Euteleostomi</taxon>
        <taxon>Archelosauria</taxon>
        <taxon>Archosauria</taxon>
        <taxon>Dinosauria</taxon>
        <taxon>Saurischia</taxon>
        <taxon>Theropoda</taxon>
        <taxon>Coelurosauria</taxon>
        <taxon>Aves</taxon>
        <taxon>Neognathae</taxon>
        <taxon>Neoaves</taxon>
        <taxon>Otidimorphae</taxon>
        <taxon>Cuculiformes</taxon>
        <taxon>Cuculidae</taxon>
        <taxon>Ceuthmochares</taxon>
    </lineage>
</organism>
<evidence type="ECO:0000259" key="9">
    <source>
        <dbReference type="PROSITE" id="PS50876"/>
    </source>
</evidence>
<evidence type="ECO:0000313" key="11">
    <source>
        <dbReference type="EMBL" id="NXY45441.1"/>
    </source>
</evidence>
<keyword evidence="6" id="KW-0378">Hydrolase</keyword>
<accession>A0A7L4JXZ7</accession>
<evidence type="ECO:0000256" key="5">
    <source>
        <dbReference type="ARBA" id="ARBA00022759"/>
    </source>
</evidence>
<dbReference type="SUPFAM" id="SSF46919">
    <property type="entry name" value="N-terminal Zn binding domain of HIV integrase"/>
    <property type="match status" value="1"/>
</dbReference>
<dbReference type="EMBL" id="VWPQ01003726">
    <property type="protein sequence ID" value="NXY45441.1"/>
    <property type="molecule type" value="Genomic_DNA"/>
</dbReference>
<evidence type="ECO:0000259" key="10">
    <source>
        <dbReference type="PROSITE" id="PS50879"/>
    </source>
</evidence>
<dbReference type="PROSITE" id="PS50876">
    <property type="entry name" value="ZF_INTEGRASE"/>
    <property type="match status" value="1"/>
</dbReference>
<sequence length="253" mass="27981">LARDPEKIVLPVQVDYFEWCLANSLALQAALMNYTGQIEYHLPSHPLCKLGSQIRTGQKQLSQKEPVADPTVYTDGSGKAAVVWYDDHQWQHIVEQQEGSPQIVELCAVTLAFQRFTRAVNIVTDSAYVAGLVQRLDKALLGKVSNALLFGVFQSLWLTIQKRSQPYYVLHIKSHTTLPGFLAAGNAQADQLVSAAAMGPVPNMMQQAIESHRFLHQGFHALKPQFHLTTTEAQSIVAACPDCQGEHVPAYYG</sequence>
<evidence type="ECO:0000256" key="6">
    <source>
        <dbReference type="ARBA" id="ARBA00022801"/>
    </source>
</evidence>
<evidence type="ECO:0000256" key="1">
    <source>
        <dbReference type="ARBA" id="ARBA00022679"/>
    </source>
</evidence>
<reference evidence="11 12" key="1">
    <citation type="submission" date="2019-09" db="EMBL/GenBank/DDBJ databases">
        <title>Bird 10,000 Genomes (B10K) Project - Family phase.</title>
        <authorList>
            <person name="Zhang G."/>
        </authorList>
    </citation>
    <scope>NUCLEOTIDE SEQUENCE [LARGE SCALE GENOMIC DNA]</scope>
    <source>
        <strain evidence="11">B10K-CU-031-02</strain>
        <tissue evidence="11">Muscle</tissue>
    </source>
</reference>
<dbReference type="GO" id="GO:0035613">
    <property type="term" value="F:RNA stem-loop binding"/>
    <property type="evidence" value="ECO:0007669"/>
    <property type="project" value="TreeGrafter"/>
</dbReference>
<dbReference type="InterPro" id="IPR002156">
    <property type="entry name" value="RNaseH_domain"/>
</dbReference>
<keyword evidence="2" id="KW-0548">Nucleotidyltransferase</keyword>
<keyword evidence="8" id="KW-0863">Zinc-finger</keyword>
<dbReference type="GO" id="GO:0008270">
    <property type="term" value="F:zinc ion binding"/>
    <property type="evidence" value="ECO:0007669"/>
    <property type="project" value="UniProtKB-KW"/>
</dbReference>
<evidence type="ECO:0000256" key="3">
    <source>
        <dbReference type="ARBA" id="ARBA00022722"/>
    </source>
</evidence>
<evidence type="ECO:0000256" key="8">
    <source>
        <dbReference type="PROSITE-ProRule" id="PRU00450"/>
    </source>
</evidence>
<keyword evidence="12" id="KW-1185">Reference proteome</keyword>
<dbReference type="InterPro" id="IPR036397">
    <property type="entry name" value="RNaseH_sf"/>
</dbReference>
<dbReference type="GO" id="GO:0003964">
    <property type="term" value="F:RNA-directed DNA polymerase activity"/>
    <property type="evidence" value="ECO:0007669"/>
    <property type="project" value="UniProtKB-KW"/>
</dbReference>
<dbReference type="PROSITE" id="PS50879">
    <property type="entry name" value="RNASE_H_1"/>
    <property type="match status" value="1"/>
</dbReference>
<keyword evidence="1" id="KW-0808">Transferase</keyword>
<dbReference type="Gene3D" id="3.30.420.10">
    <property type="entry name" value="Ribonuclease H-like superfamily/Ribonuclease H"/>
    <property type="match status" value="1"/>
</dbReference>
<proteinExistence type="predicted"/>
<feature type="non-terminal residue" evidence="11">
    <location>
        <position position="253"/>
    </location>
</feature>
<keyword evidence="5" id="KW-0255">Endonuclease</keyword>
<keyword evidence="3" id="KW-0540">Nuclease</keyword>
<dbReference type="InterPro" id="IPR017856">
    <property type="entry name" value="Integrase-like_N"/>
</dbReference>
<feature type="domain" description="RNase H type-1" evidence="10">
    <location>
        <begin position="66"/>
        <end position="198"/>
    </location>
</feature>
<protein>
    <submittedName>
        <fullName evidence="11">POK19 protein</fullName>
    </submittedName>
</protein>
<keyword evidence="7" id="KW-0695">RNA-directed DNA polymerase</keyword>
<evidence type="ECO:0000256" key="7">
    <source>
        <dbReference type="ARBA" id="ARBA00022918"/>
    </source>
</evidence>
<evidence type="ECO:0000256" key="2">
    <source>
        <dbReference type="ARBA" id="ARBA00022695"/>
    </source>
</evidence>